<evidence type="ECO:0000313" key="5">
    <source>
        <dbReference type="EMBL" id="CAG8605643.1"/>
    </source>
</evidence>
<keyword evidence="1" id="KW-0479">Metal-binding</keyword>
<dbReference type="Gene3D" id="1.10.510.10">
    <property type="entry name" value="Transferase(Phosphotransferase) domain 1"/>
    <property type="match status" value="1"/>
</dbReference>
<dbReference type="OrthoDB" id="2422390at2759"/>
<dbReference type="PROSITE" id="PS50011">
    <property type="entry name" value="PROTEIN_KINASE_DOM"/>
    <property type="match status" value="1"/>
</dbReference>
<reference evidence="5" key="1">
    <citation type="submission" date="2021-06" db="EMBL/GenBank/DDBJ databases">
        <authorList>
            <person name="Kallberg Y."/>
            <person name="Tangrot J."/>
            <person name="Rosling A."/>
        </authorList>
    </citation>
    <scope>NUCLEOTIDE SEQUENCE</scope>
    <source>
        <strain evidence="5">FL966</strain>
    </source>
</reference>
<evidence type="ECO:0000313" key="6">
    <source>
        <dbReference type="Proteomes" id="UP000789759"/>
    </source>
</evidence>
<dbReference type="InterPro" id="IPR000719">
    <property type="entry name" value="Prot_kinase_dom"/>
</dbReference>
<dbReference type="InterPro" id="IPR001245">
    <property type="entry name" value="Ser-Thr/Tyr_kinase_cat_dom"/>
</dbReference>
<accession>A0A9N9CJ88</accession>
<sequence>MELDINQTLYDAYDQIIKNLNHSNDSRYKFFFMQHDEVGRIKLGPKKKLYNINKKVCDIVNNCEIQMKRELLVIIDDGKTAKKFICDNMLESYLSEIRKELNKKRMIVQKFKFLKEDLQEEYLHEVHTETEESITLAEILIDDNVIRVLLNDSSISSDEEMYTSLDEEILFDFLSYDEKILCEPRSPFLKNETVEHYKQHIYKCQLDYGLTFTNEGVILGTYSCDFTAKISTCERNQIFFEKNMINDFPSELQDLLNHDNLFLNNRRYIYFTIVNQRIKLNLNKDSIKPSEEFKCAINKAIEGTDLYINYLKLLNVFAAFGNFFAQNIVIGKKLLKYVEIDNNDHIEDKTEWSTIEDFRKISTKLENMLSYINNENLLVNSWVESCYQDGTKLNVIEYGDLISIYEIFKEPTRSQIKRILDIHDHNNTLLKTLKLSEEVKMIKKPDFKQEILMIDSIQVDASVIYYRVKFKNKLKSDNYQLYGSVTTTSGQQLSERIIKFKAINVFGFSVIVENIFDKRHEDFPALPHTLKTTVVEKKENTNSFNQPFTKIVQSKKLASRNVLLTESKKTSFIYRDLKFIQGRYKNKQEQIIFYIIQNLCMYNNYKVCGYWECSECMESKFVYENQHNYGTEYYSLEPYYLKVKPYSQGSLENFLKMAPGQLYNSLVEFCRSDNCNRKLFITSFRMYSDSQPINLNEIPINEVICHLQCDKDYKVFGEWECTNCKNFWKSAYTWISLQKFIQQDPDLNSDDYFMQNCKRCKSDKSVIKLYKPLDKGEGNINNSGKMNINWMLVGNPEIVESLQEFKNLHKISYEQTYFRNLIVVETGEVTIKPSKEQNWEISIETLPNLPSDAVFTCTFKYPLSNNEPSFMASVKSYNENGILVTNVTSHTHNFLNNPEKDGVNDSNIFDYNENENDQDERLKYQVHWCIYLTPIQIITIGQFFNSTDLLRLSSRKFMDHDESADAQKQNSKITSGKFLNKEVDIITQMKIVNSIKLNEDLENELFENEIMKKSIKFIPWNELKNISKLDDGHFGFIRKAYWTKTHSDVFCKGLVNLKYTNGGRYDEFIHELTMHARLDLCENIVRFLGVSKDTINDQYFLIMEYANDGSLRRFLKKFHHLLNWHQRLELAYQITKGLCYLHSEEIIHSNLLFFDQHDKNIVIRDGKAKITDFGNAISINTQTNIHTDLFGMISFLAPELLEQSKSNGIPYCKKTDIYSLGMIFWELSSGHPPFENQQNYIILSINIIQGFRENMIPGTPEEYKNLYNKCWDADPDKRPDIEYVHTLLEGMTKILPNTDSIAINSEGIIISLFGL</sequence>
<dbReference type="Proteomes" id="UP000789759">
    <property type="component" value="Unassembled WGS sequence"/>
</dbReference>
<dbReference type="Pfam" id="PF07714">
    <property type="entry name" value="PK_Tyr_Ser-Thr"/>
    <property type="match status" value="1"/>
</dbReference>
<evidence type="ECO:0000256" key="3">
    <source>
        <dbReference type="ARBA" id="ARBA00022833"/>
    </source>
</evidence>
<feature type="domain" description="Protein kinase" evidence="4">
    <location>
        <begin position="1023"/>
        <end position="1288"/>
    </location>
</feature>
<comment type="caution">
    <text evidence="5">The sequence shown here is derived from an EMBL/GenBank/DDBJ whole genome shotgun (WGS) entry which is preliminary data.</text>
</comment>
<dbReference type="GO" id="GO:0005524">
    <property type="term" value="F:ATP binding"/>
    <property type="evidence" value="ECO:0007669"/>
    <property type="project" value="InterPro"/>
</dbReference>
<dbReference type="PANTHER" id="PTHR44329">
    <property type="entry name" value="SERINE/THREONINE-PROTEIN KINASE TNNI3K-RELATED"/>
    <property type="match status" value="1"/>
</dbReference>
<protein>
    <submittedName>
        <fullName evidence="5">23878_t:CDS:1</fullName>
    </submittedName>
</protein>
<evidence type="ECO:0000259" key="4">
    <source>
        <dbReference type="PROSITE" id="PS50011"/>
    </source>
</evidence>
<dbReference type="InterPro" id="IPR051681">
    <property type="entry name" value="Ser/Thr_Kinases-Pseudokinases"/>
</dbReference>
<keyword evidence="2" id="KW-0863">Zinc-finger</keyword>
<keyword evidence="3" id="KW-0862">Zinc</keyword>
<dbReference type="EMBL" id="CAJVQA010004756">
    <property type="protein sequence ID" value="CAG8605643.1"/>
    <property type="molecule type" value="Genomic_DNA"/>
</dbReference>
<evidence type="ECO:0000256" key="1">
    <source>
        <dbReference type="ARBA" id="ARBA00022723"/>
    </source>
</evidence>
<evidence type="ECO:0000256" key="2">
    <source>
        <dbReference type="ARBA" id="ARBA00022771"/>
    </source>
</evidence>
<dbReference type="InterPro" id="IPR011009">
    <property type="entry name" value="Kinase-like_dom_sf"/>
</dbReference>
<keyword evidence="6" id="KW-1185">Reference proteome</keyword>
<name>A0A9N9CJ88_9GLOM</name>
<gene>
    <name evidence="5" type="ORF">CPELLU_LOCUS7203</name>
</gene>
<dbReference type="GO" id="GO:0004674">
    <property type="term" value="F:protein serine/threonine kinase activity"/>
    <property type="evidence" value="ECO:0007669"/>
    <property type="project" value="TreeGrafter"/>
</dbReference>
<organism evidence="5 6">
    <name type="scientific">Cetraspora pellucida</name>
    <dbReference type="NCBI Taxonomy" id="1433469"/>
    <lineage>
        <taxon>Eukaryota</taxon>
        <taxon>Fungi</taxon>
        <taxon>Fungi incertae sedis</taxon>
        <taxon>Mucoromycota</taxon>
        <taxon>Glomeromycotina</taxon>
        <taxon>Glomeromycetes</taxon>
        <taxon>Diversisporales</taxon>
        <taxon>Gigasporaceae</taxon>
        <taxon>Cetraspora</taxon>
    </lineage>
</organism>
<proteinExistence type="predicted"/>
<dbReference type="InterPro" id="IPR027377">
    <property type="entry name" value="ZAR1/RTP1-5-like_Znf-3CxxC"/>
</dbReference>
<dbReference type="SUPFAM" id="SSF56112">
    <property type="entry name" value="Protein kinase-like (PK-like)"/>
    <property type="match status" value="1"/>
</dbReference>
<dbReference type="Pfam" id="PF13695">
    <property type="entry name" value="Zn_ribbon_3CxxC"/>
    <property type="match status" value="1"/>
</dbReference>
<dbReference type="GO" id="GO:0008270">
    <property type="term" value="F:zinc ion binding"/>
    <property type="evidence" value="ECO:0007669"/>
    <property type="project" value="UniProtKB-KW"/>
</dbReference>